<protein>
    <submittedName>
        <fullName evidence="7">Glucose dehydrogenase</fullName>
    </submittedName>
</protein>
<dbReference type="InterPro" id="IPR011042">
    <property type="entry name" value="6-blade_b-propeller_TolB-like"/>
</dbReference>
<dbReference type="InterPro" id="IPR016024">
    <property type="entry name" value="ARM-type_fold"/>
</dbReference>
<keyword evidence="1 4" id="KW-0349">Heme</keyword>
<dbReference type="InterPro" id="IPR036909">
    <property type="entry name" value="Cyt_c-like_dom_sf"/>
</dbReference>
<dbReference type="AlphaFoldDB" id="A0AAT9FQ88"/>
<dbReference type="SUPFAM" id="SSF48371">
    <property type="entry name" value="ARM repeat"/>
    <property type="match status" value="1"/>
</dbReference>
<feature type="signal peptide" evidence="5">
    <location>
        <begin position="1"/>
        <end position="20"/>
    </location>
</feature>
<dbReference type="GO" id="GO:0009055">
    <property type="term" value="F:electron transfer activity"/>
    <property type="evidence" value="ECO:0007669"/>
    <property type="project" value="InterPro"/>
</dbReference>
<dbReference type="SUPFAM" id="SSF50952">
    <property type="entry name" value="Soluble quinoprotein glucose dehydrogenase"/>
    <property type="match status" value="1"/>
</dbReference>
<proteinExistence type="predicted"/>
<dbReference type="InterPro" id="IPR011041">
    <property type="entry name" value="Quinoprot_gluc/sorb_DH_b-prop"/>
</dbReference>
<dbReference type="InterPro" id="IPR055557">
    <property type="entry name" value="DUF7133"/>
</dbReference>
<dbReference type="EMBL" id="AP026866">
    <property type="protein sequence ID" value="BDS08113.1"/>
    <property type="molecule type" value="Genomic_DNA"/>
</dbReference>
<evidence type="ECO:0000256" key="2">
    <source>
        <dbReference type="ARBA" id="ARBA00022723"/>
    </source>
</evidence>
<dbReference type="PANTHER" id="PTHR33546:SF1">
    <property type="entry name" value="LARGE, MULTIFUNCTIONAL SECRETED PROTEIN"/>
    <property type="match status" value="1"/>
</dbReference>
<dbReference type="Gene3D" id="2.120.10.30">
    <property type="entry name" value="TolB, C-terminal domain"/>
    <property type="match status" value="1"/>
</dbReference>
<keyword evidence="2 4" id="KW-0479">Metal-binding</keyword>
<sequence length="1071" mass="117744">MNFRSLFPLACISVIPTSFAAPKLVPSKEQPQIKIAPDTELKVFADQKSQGVTSPTALTIDEKGRVLVAETWRFMKEHGIDDNRNRRHWLKEDIASQTTEDRLAMYKRWYAKHPPEHYTRHAEKVRMLWDNDGDGVADKNTIFADGFNNPLDGTAAGIFSFNGDVYFACIPHIWLLNDKDDDGISDSRKSLQEGFGVRVSFSGHDLNGFAYGPDGRIYATVGDRGFNIKTKEGKHYAYPGQGAVLRFEPDGSNMEVVHIGLRNPKEIAFDQFGNAITVDNNSDQGDRARVVYVMDGADSGWRMGHQVMHSFHREADMEKRPINRWMDEKMWQPRNDLQPAYMVPPLMNLTNGPSGLTYHPGPASYPGTPGHFLVCDYRGSARGSNITSFAVSADGAGMKVTENYLFNQGAAVTDVEYGYDGKIYVSDFIGGWSTHKAGRIYTLSNKESNGDATIEEVGKLVTNNFDEMTEAKLAELLAHSDMRIRLRAQFALAGKNQPDLFATSFEKSNTLLPKLHSVWGLGMIGRRESDAGKQATAKLIFMAMQDSDQEVKAQIARCLGEAQPIEKRDMALIHLLSDDSARVKAFASISLGKIKHAPAFSNIISLIETNADKDAYLRHAGVMGLLGTGTIDQLVGLKDHKAEAVRLAAVLALRRHQSPKIIQFLEDSSKQVTYASIRAINDLPIIEAQPAVADLLSRFANNSKDTDDFTPMMQRRLVHSAFRVGGDKNIHALLAYIGSTNKKVNLQQRSEAVRLLGLWNTPPVIDQSVGRYQPLPKRDNQNLTKILQEALPKLLATNSPVTAELLALSTHYKLKLDGIPASRLLAIARNQKLQSKARAEALKSLAQNPPADFAKELAAFIENKDALVAATSLTLHANIAEADSSDLIFAATHRSKPQLLRQTAWMMTADTGSNKLQQHLAAAIRELTGGKGDLSCALEITTAAETQKHTLVVQALAKYNESLDAKDPLSPYMVTLQGGDAANGADLFNSHPAAQCMRCHTTEKHHDVAMAGPNLAGLAKRGNRTFILESLVNPNAKVTKGFGTVSAMPPMGLLLNKSEIRDLVAYLATLK</sequence>
<dbReference type="PANTHER" id="PTHR33546">
    <property type="entry name" value="LARGE, MULTIFUNCTIONAL SECRETED PROTEIN-RELATED"/>
    <property type="match status" value="1"/>
</dbReference>
<dbReference type="InterPro" id="IPR011989">
    <property type="entry name" value="ARM-like"/>
</dbReference>
<gene>
    <name evidence="7" type="primary">gdhP</name>
    <name evidence="7" type="ORF">NT6N_31530</name>
</gene>
<name>A0AAT9FQ88_9BACT</name>
<keyword evidence="3 4" id="KW-0408">Iron</keyword>
<reference evidence="7" key="1">
    <citation type="submission" date="2024-07" db="EMBL/GenBank/DDBJ databases">
        <title>Complete genome sequence of Verrucomicrobiaceae bacterium NT6N.</title>
        <authorList>
            <person name="Huang C."/>
            <person name="Takami H."/>
            <person name="Hamasaki K."/>
        </authorList>
    </citation>
    <scope>NUCLEOTIDE SEQUENCE</scope>
    <source>
        <strain evidence="7">NT6N</strain>
    </source>
</reference>
<dbReference type="Pfam" id="PF00034">
    <property type="entry name" value="Cytochrom_C"/>
    <property type="match status" value="1"/>
</dbReference>
<organism evidence="7">
    <name type="scientific">Oceaniferula spumae</name>
    <dbReference type="NCBI Taxonomy" id="2979115"/>
    <lineage>
        <taxon>Bacteria</taxon>
        <taxon>Pseudomonadati</taxon>
        <taxon>Verrucomicrobiota</taxon>
        <taxon>Verrucomicrobiia</taxon>
        <taxon>Verrucomicrobiales</taxon>
        <taxon>Verrucomicrobiaceae</taxon>
        <taxon>Oceaniferula</taxon>
    </lineage>
</organism>
<dbReference type="PROSITE" id="PS51007">
    <property type="entry name" value="CYTC"/>
    <property type="match status" value="1"/>
</dbReference>
<evidence type="ECO:0000256" key="5">
    <source>
        <dbReference type="SAM" id="SignalP"/>
    </source>
</evidence>
<feature type="domain" description="Cytochrome c" evidence="6">
    <location>
        <begin position="979"/>
        <end position="1071"/>
    </location>
</feature>
<dbReference type="Gene3D" id="1.25.10.10">
    <property type="entry name" value="Leucine-rich Repeat Variant"/>
    <property type="match status" value="1"/>
</dbReference>
<dbReference type="Gene3D" id="1.10.760.10">
    <property type="entry name" value="Cytochrome c-like domain"/>
    <property type="match status" value="1"/>
</dbReference>
<evidence type="ECO:0000256" key="3">
    <source>
        <dbReference type="ARBA" id="ARBA00023004"/>
    </source>
</evidence>
<accession>A0AAT9FQ88</accession>
<evidence type="ECO:0000259" key="6">
    <source>
        <dbReference type="PROSITE" id="PS51007"/>
    </source>
</evidence>
<evidence type="ECO:0000256" key="4">
    <source>
        <dbReference type="PROSITE-ProRule" id="PRU00433"/>
    </source>
</evidence>
<dbReference type="InterPro" id="IPR009056">
    <property type="entry name" value="Cyt_c-like_dom"/>
</dbReference>
<keyword evidence="5" id="KW-0732">Signal</keyword>
<dbReference type="GO" id="GO:0020037">
    <property type="term" value="F:heme binding"/>
    <property type="evidence" value="ECO:0007669"/>
    <property type="project" value="InterPro"/>
</dbReference>
<evidence type="ECO:0000313" key="7">
    <source>
        <dbReference type="EMBL" id="BDS08113.1"/>
    </source>
</evidence>
<dbReference type="Pfam" id="PF23500">
    <property type="entry name" value="DUF7133"/>
    <property type="match status" value="1"/>
</dbReference>
<dbReference type="GO" id="GO:0046872">
    <property type="term" value="F:metal ion binding"/>
    <property type="evidence" value="ECO:0007669"/>
    <property type="project" value="UniProtKB-KW"/>
</dbReference>
<dbReference type="SUPFAM" id="SSF46626">
    <property type="entry name" value="Cytochrome c"/>
    <property type="match status" value="1"/>
</dbReference>
<evidence type="ECO:0000256" key="1">
    <source>
        <dbReference type="ARBA" id="ARBA00022617"/>
    </source>
</evidence>
<feature type="chain" id="PRO_5043905300" evidence="5">
    <location>
        <begin position="21"/>
        <end position="1071"/>
    </location>
</feature>
<dbReference type="KEGG" id="osu:NT6N_31530"/>